<protein>
    <recommendedName>
        <fullName evidence="5">Ketosynthase family 3 (KS3) domain-containing protein</fullName>
    </recommendedName>
</protein>
<evidence type="ECO:0000256" key="4">
    <source>
        <dbReference type="RuleBase" id="RU003694"/>
    </source>
</evidence>
<sequence length="403" mass="42087">MIEPYKKPISISRHCCAIANIGSSWEECWQSLLEGKRVFSNGADLIPNWPDSPPLSAILDFPGIDGQPPFNCRTGVLAKIVGTQMRAAVDDLLDANPQTRLSLMIATSHGDPGPLSEVVDHRQASIPDETISMSTWEGVVVDNLIREVNAGLGRSLPGTTTSAACASCLVALSYAADRINAGLSDAVLLVAIDTLSRVASVGFNNIGAMSKNGCRPYDAERDGTTVGEGAVAMLLTRDGLIAAQDVLGLITGTSVFCDAAHMVEPNPVGVASVVQTAIQQAGLEPPDVRGIFWHGTGTRQNDKTEAAVAQIVFGDKSPLCTSTKGSLGHTMGASGGFNVLAACEANKRGIFPHVVGTRNPEYANMTLALDRPHAVEPGPMLVTALGFGGINAAAVILPPETVQ</sequence>
<dbReference type="EMBL" id="BAABJE010000014">
    <property type="protein sequence ID" value="GAA4798626.1"/>
    <property type="molecule type" value="Genomic_DNA"/>
</dbReference>
<dbReference type="InterPro" id="IPR014030">
    <property type="entry name" value="Ketoacyl_synth_N"/>
</dbReference>
<evidence type="ECO:0000256" key="3">
    <source>
        <dbReference type="ARBA" id="ARBA00022679"/>
    </source>
</evidence>
<dbReference type="Pfam" id="PF02801">
    <property type="entry name" value="Ketoacyl-synt_C"/>
    <property type="match status" value="1"/>
</dbReference>
<feature type="domain" description="Ketosynthase family 3 (KS3)" evidence="5">
    <location>
        <begin position="1"/>
        <end position="398"/>
    </location>
</feature>
<reference evidence="7" key="1">
    <citation type="journal article" date="2019" name="Int. J. Syst. Evol. Microbiol.">
        <title>The Global Catalogue of Microorganisms (GCM) 10K type strain sequencing project: providing services to taxonomists for standard genome sequencing and annotation.</title>
        <authorList>
            <consortium name="The Broad Institute Genomics Platform"/>
            <consortium name="The Broad Institute Genome Sequencing Center for Infectious Disease"/>
            <person name="Wu L."/>
            <person name="Ma J."/>
        </authorList>
    </citation>
    <scope>NUCLEOTIDE SEQUENCE [LARGE SCALE GENOMIC DNA]</scope>
    <source>
        <strain evidence="7">JCM 18204</strain>
    </source>
</reference>
<evidence type="ECO:0000259" key="5">
    <source>
        <dbReference type="PROSITE" id="PS52004"/>
    </source>
</evidence>
<accession>A0ABP9BPJ1</accession>
<proteinExistence type="inferred from homology"/>
<evidence type="ECO:0000313" key="6">
    <source>
        <dbReference type="EMBL" id="GAA4798626.1"/>
    </source>
</evidence>
<organism evidence="6 7">
    <name type="scientific">Lysobacter hankyongensis</name>
    <dbReference type="NCBI Taxonomy" id="1176535"/>
    <lineage>
        <taxon>Bacteria</taxon>
        <taxon>Pseudomonadati</taxon>
        <taxon>Pseudomonadota</taxon>
        <taxon>Gammaproteobacteria</taxon>
        <taxon>Lysobacterales</taxon>
        <taxon>Lysobacteraceae</taxon>
        <taxon>Lysobacter</taxon>
    </lineage>
</organism>
<dbReference type="SMART" id="SM00825">
    <property type="entry name" value="PKS_KS"/>
    <property type="match status" value="1"/>
</dbReference>
<dbReference type="PROSITE" id="PS52004">
    <property type="entry name" value="KS3_2"/>
    <property type="match status" value="1"/>
</dbReference>
<dbReference type="Gene3D" id="3.40.47.10">
    <property type="match status" value="1"/>
</dbReference>
<comment type="caution">
    <text evidence="6">The sequence shown here is derived from an EMBL/GenBank/DDBJ whole genome shotgun (WGS) entry which is preliminary data.</text>
</comment>
<comment type="similarity">
    <text evidence="2 4">Belongs to the thiolase-like superfamily. Beta-ketoacyl-ACP synthases family.</text>
</comment>
<keyword evidence="7" id="KW-1185">Reference proteome</keyword>
<dbReference type="RefSeq" id="WP_345303766.1">
    <property type="nucleotide sequence ID" value="NZ_BAABJE010000014.1"/>
</dbReference>
<dbReference type="InterPro" id="IPR016039">
    <property type="entry name" value="Thiolase-like"/>
</dbReference>
<dbReference type="PANTHER" id="PTHR11712">
    <property type="entry name" value="POLYKETIDE SYNTHASE-RELATED"/>
    <property type="match status" value="1"/>
</dbReference>
<name>A0ABP9BPJ1_9GAMM</name>
<dbReference type="PANTHER" id="PTHR11712:SF347">
    <property type="entry name" value="BETA KETOACYL-ACYL CARRIER PROTEIN SYNTHASE"/>
    <property type="match status" value="1"/>
</dbReference>
<gene>
    <name evidence="6" type="ORF">GCM10023307_25980</name>
</gene>
<dbReference type="Pfam" id="PF00109">
    <property type="entry name" value="ketoacyl-synt"/>
    <property type="match status" value="1"/>
</dbReference>
<keyword evidence="3 4" id="KW-0808">Transferase</keyword>
<dbReference type="Proteomes" id="UP001499959">
    <property type="component" value="Unassembled WGS sequence"/>
</dbReference>
<evidence type="ECO:0000256" key="1">
    <source>
        <dbReference type="ARBA" id="ARBA00005189"/>
    </source>
</evidence>
<comment type="pathway">
    <text evidence="1">Lipid metabolism.</text>
</comment>
<dbReference type="InterPro" id="IPR000794">
    <property type="entry name" value="Beta-ketoacyl_synthase"/>
</dbReference>
<dbReference type="InterPro" id="IPR014031">
    <property type="entry name" value="Ketoacyl_synth_C"/>
</dbReference>
<evidence type="ECO:0000256" key="2">
    <source>
        <dbReference type="ARBA" id="ARBA00008467"/>
    </source>
</evidence>
<dbReference type="InterPro" id="IPR020841">
    <property type="entry name" value="PKS_Beta-ketoAc_synthase_dom"/>
</dbReference>
<dbReference type="SUPFAM" id="SSF53901">
    <property type="entry name" value="Thiolase-like"/>
    <property type="match status" value="2"/>
</dbReference>
<evidence type="ECO:0000313" key="7">
    <source>
        <dbReference type="Proteomes" id="UP001499959"/>
    </source>
</evidence>